<dbReference type="SUPFAM" id="SSF56300">
    <property type="entry name" value="Metallo-dependent phosphatases"/>
    <property type="match status" value="1"/>
</dbReference>
<keyword evidence="5" id="KW-1185">Reference proteome</keyword>
<dbReference type="InterPro" id="IPR024654">
    <property type="entry name" value="Calcineurin-like_PHP_lpxH"/>
</dbReference>
<evidence type="ECO:0000313" key="5">
    <source>
        <dbReference type="Proteomes" id="UP000054172"/>
    </source>
</evidence>
<dbReference type="AlphaFoldDB" id="A0A0Q4B0C4"/>
<evidence type="ECO:0000256" key="1">
    <source>
        <dbReference type="ARBA" id="ARBA00008950"/>
    </source>
</evidence>
<reference evidence="3 5" key="1">
    <citation type="submission" date="2015-08" db="EMBL/GenBank/DDBJ databases">
        <title>Candidatus Bacteriodes Periocalifornicus.</title>
        <authorList>
            <person name="McLean J.S."/>
            <person name="Kelley S."/>
        </authorList>
    </citation>
    <scope>NUCLEOTIDE SEQUENCE [LARGE SCALE GENOMIC DNA]</scope>
    <source>
        <strain evidence="3">12B</strain>
    </source>
</reference>
<comment type="similarity">
    <text evidence="1">Belongs to the metallophosphoesterase superfamily. YfcE family.</text>
</comment>
<protein>
    <recommendedName>
        <fullName evidence="2">Calcineurin-like phosphoesterase domain-containing protein</fullName>
    </recommendedName>
</protein>
<evidence type="ECO:0000313" key="3">
    <source>
        <dbReference type="EMBL" id="KQM08719.1"/>
    </source>
</evidence>
<comment type="caution">
    <text evidence="3">The sequence shown here is derived from an EMBL/GenBank/DDBJ whole genome shotgun (WGS) entry which is preliminary data.</text>
</comment>
<evidence type="ECO:0000259" key="2">
    <source>
        <dbReference type="Pfam" id="PF12850"/>
    </source>
</evidence>
<dbReference type="EMBL" id="LIIK01000024">
    <property type="protein sequence ID" value="KQM08719.1"/>
    <property type="molecule type" value="Genomic_DNA"/>
</dbReference>
<dbReference type="EMBL" id="LIIK01000024">
    <property type="protein sequence ID" value="KQM08724.1"/>
    <property type="molecule type" value="Genomic_DNA"/>
</dbReference>
<dbReference type="Proteomes" id="UP000054172">
    <property type="component" value="Unassembled WGS sequence"/>
</dbReference>
<gene>
    <name evidence="3" type="ORF">AL399_05745</name>
    <name evidence="4" type="ORF">AL399_05770</name>
</gene>
<dbReference type="InterPro" id="IPR029052">
    <property type="entry name" value="Metallo-depent_PP-like"/>
</dbReference>
<dbReference type="Gene3D" id="3.60.21.10">
    <property type="match status" value="1"/>
</dbReference>
<dbReference type="Pfam" id="PF12850">
    <property type="entry name" value="Metallophos_2"/>
    <property type="match status" value="1"/>
</dbReference>
<dbReference type="PATRIC" id="fig|1702214.3.peg.374"/>
<dbReference type="STRING" id="1702214.AL399_05745"/>
<feature type="domain" description="Calcineurin-like phosphoesterase" evidence="2">
    <location>
        <begin position="3"/>
        <end position="149"/>
    </location>
</feature>
<organism evidence="3 5">
    <name type="scientific">Candidatus [Bacteroides] periocalifornicus</name>
    <dbReference type="NCBI Taxonomy" id="1702214"/>
    <lineage>
        <taxon>Bacteria</taxon>
        <taxon>Pseudomonadati</taxon>
        <taxon>Bacteroidota</taxon>
    </lineage>
</organism>
<proteinExistence type="inferred from homology"/>
<evidence type="ECO:0000313" key="4">
    <source>
        <dbReference type="EMBL" id="KQM08724.1"/>
    </source>
</evidence>
<name>A0A0Q4B0C4_9BACT</name>
<accession>A0A0Q4B0C4</accession>
<sequence>MTKIGLVSDTHGHWDADIEEFFAPCQQLWHAGDIGNLELADTIARFRPLVAVYGNIDGADVRSEYPLEQSIELEGTTIYMRHIGGYPGHYAPGIANILRTRKPSMFIDGHSHILRIIYDRKFDLLFLNPGAYGHTGFHKVRTALRFDLHGGKPSNMEILQLPR</sequence>